<feature type="transmembrane region" description="Helical" evidence="1">
    <location>
        <begin position="27"/>
        <end position="48"/>
    </location>
</feature>
<comment type="caution">
    <text evidence="2">The sequence shown here is derived from an EMBL/GenBank/DDBJ whole genome shotgun (WGS) entry which is preliminary data.</text>
</comment>
<evidence type="ECO:0000313" key="3">
    <source>
        <dbReference type="Proteomes" id="UP000002931"/>
    </source>
</evidence>
<sequence length="212" mass="22193">MSNPDSFIDEVTEEVRRDKLFALFRKWGWVGVLLVVVIVGGAAVNEFLKAREQRQAQATGDAVLAAQDADGAEARLAALDGVAAEGDAAAVIGLIKAAEAEAPERADELLAAIESDTSYPALYRDLATLKRVMLPGSPMTADEKVAALDPLLGPGAPFRVLAEEQLALAEIEAGDAEAALARLNALMDDAEAGDSLRERASQLIVALGGTVE</sequence>
<organism evidence="2 3">
    <name type="scientific">Maritimibacter alkaliphilus HTCC2654</name>
    <dbReference type="NCBI Taxonomy" id="314271"/>
    <lineage>
        <taxon>Bacteria</taxon>
        <taxon>Pseudomonadati</taxon>
        <taxon>Pseudomonadota</taxon>
        <taxon>Alphaproteobacteria</taxon>
        <taxon>Rhodobacterales</taxon>
        <taxon>Roseobacteraceae</taxon>
        <taxon>Maritimibacter</taxon>
    </lineage>
</organism>
<keyword evidence="1" id="KW-1133">Transmembrane helix</keyword>
<evidence type="ECO:0000313" key="2">
    <source>
        <dbReference type="EMBL" id="EAQ13489.1"/>
    </source>
</evidence>
<protein>
    <recommendedName>
        <fullName evidence="4">Tetratricopeptide repeat-like domain-containing protein</fullName>
    </recommendedName>
</protein>
<dbReference type="STRING" id="314271.RB2654_02209"/>
<keyword evidence="1" id="KW-0472">Membrane</keyword>
<dbReference type="HOGENOM" id="CLU_073302_0_0_5"/>
<evidence type="ECO:0008006" key="4">
    <source>
        <dbReference type="Google" id="ProtNLM"/>
    </source>
</evidence>
<dbReference type="RefSeq" id="WP_008328315.1">
    <property type="nucleotide sequence ID" value="NZ_CH902578.1"/>
</dbReference>
<proteinExistence type="predicted"/>
<evidence type="ECO:0000256" key="1">
    <source>
        <dbReference type="SAM" id="Phobius"/>
    </source>
</evidence>
<dbReference type="EMBL" id="AAMT01000004">
    <property type="protein sequence ID" value="EAQ13489.1"/>
    <property type="molecule type" value="Genomic_DNA"/>
</dbReference>
<dbReference type="eggNOG" id="COG4649">
    <property type="taxonomic scope" value="Bacteria"/>
</dbReference>
<dbReference type="OrthoDB" id="7173339at2"/>
<dbReference type="AlphaFoldDB" id="A3VDA3"/>
<gene>
    <name evidence="2" type="ORF">RB2654_02209</name>
</gene>
<dbReference type="Proteomes" id="UP000002931">
    <property type="component" value="Unassembled WGS sequence"/>
</dbReference>
<reference evidence="2 3" key="1">
    <citation type="journal article" date="2010" name="J. Bacteriol.">
        <title>Genome sequences of Pelagibaca bermudensis HTCC2601T and Maritimibacter alkaliphilus HTCC2654T, the type strains of two marine Roseobacter genera.</title>
        <authorList>
            <person name="Thrash J.C."/>
            <person name="Cho J.C."/>
            <person name="Ferriera S."/>
            <person name="Johnson J."/>
            <person name="Vergin K.L."/>
            <person name="Giovannoni S.J."/>
        </authorList>
    </citation>
    <scope>NUCLEOTIDE SEQUENCE [LARGE SCALE GENOMIC DNA]</scope>
    <source>
        <strain evidence="2 3">HTCC2654</strain>
    </source>
</reference>
<accession>A3VDA3</accession>
<keyword evidence="3" id="KW-1185">Reference proteome</keyword>
<keyword evidence="1" id="KW-0812">Transmembrane</keyword>
<name>A3VDA3_9RHOB</name>